<reference evidence="2 3" key="1">
    <citation type="submission" date="2018-05" db="EMBL/GenBank/DDBJ databases">
        <title>Genomic Encyclopedia of Type Strains, Phase IV (KMG-IV): sequencing the most valuable type-strain genomes for metagenomic binning, comparative biology and taxonomic classification.</title>
        <authorList>
            <person name="Goeker M."/>
        </authorList>
    </citation>
    <scope>NUCLEOTIDE SEQUENCE [LARGE SCALE GENOMIC DNA]</scope>
    <source>
        <strain evidence="2 3">DSM 44704</strain>
    </source>
</reference>
<evidence type="ECO:0000256" key="1">
    <source>
        <dbReference type="SAM" id="MobiDB-lite"/>
    </source>
</evidence>
<dbReference type="Pfam" id="PF01828">
    <property type="entry name" value="Peptidase_A4"/>
    <property type="match status" value="2"/>
</dbReference>
<organism evidence="2 3">
    <name type="scientific">Nocardia tenerifensis</name>
    <dbReference type="NCBI Taxonomy" id="228006"/>
    <lineage>
        <taxon>Bacteria</taxon>
        <taxon>Bacillati</taxon>
        <taxon>Actinomycetota</taxon>
        <taxon>Actinomycetes</taxon>
        <taxon>Mycobacteriales</taxon>
        <taxon>Nocardiaceae</taxon>
        <taxon>Nocardia</taxon>
    </lineage>
</organism>
<dbReference type="AlphaFoldDB" id="A0A318JVZ7"/>
<accession>A0A318JVZ7</accession>
<proteinExistence type="predicted"/>
<dbReference type="Gene3D" id="2.60.120.700">
    <property type="entry name" value="Peptidase G1"/>
    <property type="match status" value="1"/>
</dbReference>
<evidence type="ECO:0000313" key="2">
    <source>
        <dbReference type="EMBL" id="PXX61633.1"/>
    </source>
</evidence>
<gene>
    <name evidence="2" type="ORF">DFR70_108191</name>
</gene>
<feature type="region of interest" description="Disordered" evidence="1">
    <location>
        <begin position="64"/>
        <end position="95"/>
    </location>
</feature>
<evidence type="ECO:0000313" key="3">
    <source>
        <dbReference type="Proteomes" id="UP000247569"/>
    </source>
</evidence>
<name>A0A318JVZ7_9NOCA</name>
<sequence>MVRNKTGHHLRKHSRAARWDRDDFRLLFLFMTTTQGRPRIRSRLATTVVGSIVAVLISPSLATAQGAPESEPKATPPASARSKTQSDPPRKRGTNWAGYVVTGKFRSISAEWIEPEVRCSDTGVIQRVVPWVGLNGTVVDGEQALPLMQTGSEIMCVSTAGALASVPGLAIVNLASATVADNPTWFHNAVRAAEGANKQLGEAASGLCATVGTASAQGTATCAQDAYRMALWEAYPANPVVYPNVTPAPGDAMRASVTFDGQSYTMTVANVTQHWTRTTVVHSDAPVRSAEVIVEGQLNSALPDFSPVVFTDVKVDGRSLSAFEPVGYSIGATNGEVGPGPIAEDGGFTVAK</sequence>
<protein>
    <submittedName>
        <fullName evidence="2">Peptidase A4-like protein</fullName>
    </submittedName>
</protein>
<dbReference type="GO" id="GO:0070007">
    <property type="term" value="F:glutamic-type endopeptidase activity"/>
    <property type="evidence" value="ECO:0007669"/>
    <property type="project" value="InterPro"/>
</dbReference>
<dbReference type="InterPro" id="IPR000250">
    <property type="entry name" value="Peptidase_G1"/>
</dbReference>
<dbReference type="InterPro" id="IPR038656">
    <property type="entry name" value="Peptidase_G1_sf"/>
</dbReference>
<dbReference type="EMBL" id="QJKF01000008">
    <property type="protein sequence ID" value="PXX61633.1"/>
    <property type="molecule type" value="Genomic_DNA"/>
</dbReference>
<dbReference type="Proteomes" id="UP000247569">
    <property type="component" value="Unassembled WGS sequence"/>
</dbReference>
<dbReference type="OrthoDB" id="2630173at2"/>
<dbReference type="SUPFAM" id="SSF49899">
    <property type="entry name" value="Concanavalin A-like lectins/glucanases"/>
    <property type="match status" value="1"/>
</dbReference>
<dbReference type="GO" id="GO:0006508">
    <property type="term" value="P:proteolysis"/>
    <property type="evidence" value="ECO:0007669"/>
    <property type="project" value="InterPro"/>
</dbReference>
<keyword evidence="3" id="KW-1185">Reference proteome</keyword>
<dbReference type="InterPro" id="IPR013320">
    <property type="entry name" value="ConA-like_dom_sf"/>
</dbReference>
<comment type="caution">
    <text evidence="2">The sequence shown here is derived from an EMBL/GenBank/DDBJ whole genome shotgun (WGS) entry which is preliminary data.</text>
</comment>